<keyword evidence="2" id="KW-1185">Reference proteome</keyword>
<proteinExistence type="predicted"/>
<protein>
    <submittedName>
        <fullName evidence="1">Uncharacterized protein</fullName>
    </submittedName>
</protein>
<reference evidence="1 2" key="1">
    <citation type="submission" date="2019-08" db="EMBL/GenBank/DDBJ databases">
        <title>Deep-cultivation of Planctomycetes and their phenomic and genomic characterization uncovers novel biology.</title>
        <authorList>
            <person name="Wiegand S."/>
            <person name="Jogler M."/>
            <person name="Boedeker C."/>
            <person name="Pinto D."/>
            <person name="Vollmers J."/>
            <person name="Rivas-Marin E."/>
            <person name="Kohn T."/>
            <person name="Peeters S.H."/>
            <person name="Heuer A."/>
            <person name="Rast P."/>
            <person name="Oberbeckmann S."/>
            <person name="Bunk B."/>
            <person name="Jeske O."/>
            <person name="Meyerdierks A."/>
            <person name="Storesund J.E."/>
            <person name="Kallscheuer N."/>
            <person name="Luecker S."/>
            <person name="Lage O.M."/>
            <person name="Pohl T."/>
            <person name="Merkel B.J."/>
            <person name="Hornburger P."/>
            <person name="Mueller R.-W."/>
            <person name="Bruemmer F."/>
            <person name="Labrenz M."/>
            <person name="Spormann A.M."/>
            <person name="Op Den Camp H."/>
            <person name="Overmann J."/>
            <person name="Amann R."/>
            <person name="Jetten M.S.M."/>
            <person name="Mascher T."/>
            <person name="Medema M.H."/>
            <person name="Devos D.P."/>
            <person name="Kaster A.-K."/>
            <person name="Ovreas L."/>
            <person name="Rohde M."/>
            <person name="Galperin M.Y."/>
            <person name="Jogler C."/>
        </authorList>
    </citation>
    <scope>NUCLEOTIDE SEQUENCE [LARGE SCALE GENOMIC DNA]</scope>
    <source>
        <strain evidence="1 2">LF1</strain>
    </source>
</reference>
<accession>A0A5B1CB95</accession>
<dbReference type="RefSeq" id="WP_068267680.1">
    <property type="nucleotide sequence ID" value="NZ_LWSK01000241.1"/>
</dbReference>
<sequence length="189" mass="21091">MTLETQIEQLEAIGIAMNDGVTVDDLLHSFDRNEYEKKPFDALLFMFGSEIERPPWGRYISSVAWNFDAECIVENGDYTRIVDRIAELTGQSDQLRDVSDSIDLDAGTASLAYTINGTLRQLQPVVDNDWADHATINTVLSDFETDDWHFYGIDNGQSTILYFLTDETAAKLNSLAGDVAVRMVPKNGG</sequence>
<comment type="caution">
    <text evidence="1">The sequence shown here is derived from an EMBL/GenBank/DDBJ whole genome shotgun (WGS) entry which is preliminary data.</text>
</comment>
<dbReference type="OrthoDB" id="1377090at2"/>
<evidence type="ECO:0000313" key="2">
    <source>
        <dbReference type="Proteomes" id="UP000322699"/>
    </source>
</evidence>
<evidence type="ECO:0000313" key="1">
    <source>
        <dbReference type="EMBL" id="KAA1257245.1"/>
    </source>
</evidence>
<dbReference type="AlphaFoldDB" id="A0A5B1CB95"/>
<organism evidence="1 2">
    <name type="scientific">Rubripirellula obstinata</name>
    <dbReference type="NCBI Taxonomy" id="406547"/>
    <lineage>
        <taxon>Bacteria</taxon>
        <taxon>Pseudomonadati</taxon>
        <taxon>Planctomycetota</taxon>
        <taxon>Planctomycetia</taxon>
        <taxon>Pirellulales</taxon>
        <taxon>Pirellulaceae</taxon>
        <taxon>Rubripirellula</taxon>
    </lineage>
</organism>
<gene>
    <name evidence="1" type="ORF">LF1_53940</name>
</gene>
<dbReference type="Proteomes" id="UP000322699">
    <property type="component" value="Unassembled WGS sequence"/>
</dbReference>
<name>A0A5B1CB95_9BACT</name>
<dbReference type="EMBL" id="VRLW01000003">
    <property type="protein sequence ID" value="KAA1257245.1"/>
    <property type="molecule type" value="Genomic_DNA"/>
</dbReference>